<keyword evidence="1" id="KW-0472">Membrane</keyword>
<evidence type="ECO:0000256" key="1">
    <source>
        <dbReference type="SAM" id="Phobius"/>
    </source>
</evidence>
<name>A0A3M9NQ02_9BACT</name>
<feature type="transmembrane region" description="Helical" evidence="1">
    <location>
        <begin position="122"/>
        <end position="143"/>
    </location>
</feature>
<accession>A0A3M9NQ02</accession>
<organism evidence="2 3">
    <name type="scientific">Hanamia caeni</name>
    <dbReference type="NCBI Taxonomy" id="2294116"/>
    <lineage>
        <taxon>Bacteria</taxon>
        <taxon>Pseudomonadati</taxon>
        <taxon>Bacteroidota</taxon>
        <taxon>Chitinophagia</taxon>
        <taxon>Chitinophagales</taxon>
        <taxon>Chitinophagaceae</taxon>
        <taxon>Hanamia</taxon>
    </lineage>
</organism>
<keyword evidence="1" id="KW-1133">Transmembrane helix</keyword>
<comment type="caution">
    <text evidence="2">The sequence shown here is derived from an EMBL/GenBank/DDBJ whole genome shotgun (WGS) entry which is preliminary data.</text>
</comment>
<gene>
    <name evidence="2" type="ORF">EFY79_00835</name>
</gene>
<keyword evidence="3" id="KW-1185">Reference proteome</keyword>
<dbReference type="EMBL" id="RJJR01000001">
    <property type="protein sequence ID" value="RNI39881.1"/>
    <property type="molecule type" value="Genomic_DNA"/>
</dbReference>
<dbReference type="AlphaFoldDB" id="A0A3M9NQ02"/>
<feature type="transmembrane region" description="Helical" evidence="1">
    <location>
        <begin position="38"/>
        <end position="54"/>
    </location>
</feature>
<feature type="transmembrane region" description="Helical" evidence="1">
    <location>
        <begin position="66"/>
        <end position="89"/>
    </location>
</feature>
<protein>
    <submittedName>
        <fullName evidence="2">Uncharacterized protein</fullName>
    </submittedName>
</protein>
<sequence length="148" mass="17056">MIIISFNKSYKMTEEEKTKAMIEEEHKIMAGYMDTAKTFTQLSIGALILSITFLEKILGITGKISVPYLLLFAWLFWLLAALAGAFYQYRAIKWLEGMVINYNIIQKRHHAIDPLKIYPYQVYGFLLVCFFLGTIFFAIFGAMKILSS</sequence>
<evidence type="ECO:0000313" key="2">
    <source>
        <dbReference type="EMBL" id="RNI39881.1"/>
    </source>
</evidence>
<reference evidence="2 3" key="1">
    <citation type="submission" date="2018-11" db="EMBL/GenBank/DDBJ databases">
        <title>Draft genome sequence of Ferruginibacter sp. BO-59.</title>
        <authorList>
            <person name="Im W.T."/>
        </authorList>
    </citation>
    <scope>NUCLEOTIDE SEQUENCE [LARGE SCALE GENOMIC DNA]</scope>
    <source>
        <strain evidence="2 3">BO-59</strain>
    </source>
</reference>
<keyword evidence="1" id="KW-0812">Transmembrane</keyword>
<evidence type="ECO:0000313" key="3">
    <source>
        <dbReference type="Proteomes" id="UP000267223"/>
    </source>
</evidence>
<proteinExistence type="predicted"/>
<dbReference type="Proteomes" id="UP000267223">
    <property type="component" value="Unassembled WGS sequence"/>
</dbReference>